<dbReference type="PROSITE" id="PS50918">
    <property type="entry name" value="WWE"/>
    <property type="match status" value="1"/>
</dbReference>
<sequence>MAFVTGQHEEKNSSKLHNRVGDTFVKNRRETVRQRQSTQDEDKSAGFIVTSFLSCNLFGFWIYGPEFVREFLLVEARIIPIEMESSNIVKVLDSNFKDGHGKKRKHPAYFTSYDSGRACAKLQCVLSPNGSTEKLEKKRKLDGGNKINASENQFGKSLVRYYSYFKKTGVPKRVMFYENGEWIDLPEHIICSIRNDLEAKRAAVEVNWRGRDFVLDFLHMHRLDLETGVRTKLAWIDIAGKCFFPEVYDSVERDCCHHICKEEPEQREQYEIKLHLEIDVNGGKLPSMDDIRVVHRSSNGEYDEEASEDSCSRELDDAVEKWDETGTLFSSVKPPAEKEVDVDAVKEMFVSGMSTLGHVELVDAYRFSGETAKGRESLFQKQANITQNHRGDANIRYAWVPAKKELISAVMMQGLGVGGAFVKKSMYGVGAHLSAANVPYFSATHCDVDENGVRHMVLCRVIMGNMELVRGDKDQFFAGGEEYDNGVDNVSSPKHYIVWNMNMNTHVFPEFVVSFKLSIPNAEGNVHENSELTLEGPKDSLSDVSVIGPNRAQVEPGGSKRPRSSLMPFPLLFKAISSKIAQKDMNLITADYQQLREKKISREEFSKKLRVIVGNDDLLRTAIAALQRLPHAAMKMKPTTGGGLVKDDDE</sequence>
<evidence type="ECO:0008006" key="11">
    <source>
        <dbReference type="Google" id="ProtNLM"/>
    </source>
</evidence>
<dbReference type="InterPro" id="IPR044964">
    <property type="entry name" value="RCD1/SRO1-5"/>
</dbReference>
<keyword evidence="2" id="KW-0217">Developmental protein</keyword>
<dbReference type="PANTHER" id="PTHR32263">
    <property type="entry name" value="INACTIVE POLY [ADP-RIBOSE] POLYMERASE SRO4-RELATED"/>
    <property type="match status" value="1"/>
</dbReference>
<dbReference type="PANTHER" id="PTHR32263:SF5">
    <property type="entry name" value="INACTIVE POLY [ADP-RIBOSE] POLYMERASE SRO1-RELATED"/>
    <property type="match status" value="1"/>
</dbReference>
<evidence type="ECO:0000256" key="5">
    <source>
        <dbReference type="SAM" id="MobiDB-lite"/>
    </source>
</evidence>
<evidence type="ECO:0000259" key="7">
    <source>
        <dbReference type="PROSITE" id="PS51059"/>
    </source>
</evidence>
<keyword evidence="4" id="KW-0539">Nucleus</keyword>
<dbReference type="PROSITE" id="PS51059">
    <property type="entry name" value="PARP_CATALYTIC"/>
    <property type="match status" value="1"/>
</dbReference>
<feature type="region of interest" description="Disordered" evidence="5">
    <location>
        <begin position="1"/>
        <end position="20"/>
    </location>
</feature>
<keyword evidence="3" id="KW-0346">Stress response</keyword>
<name>A0AAU9S3V7_THLAR</name>
<dbReference type="Proteomes" id="UP000836841">
    <property type="component" value="Chromosome 4"/>
</dbReference>
<comment type="subcellular location">
    <subcellularLocation>
        <location evidence="1">Nucleus</location>
    </subcellularLocation>
</comment>
<organism evidence="9 10">
    <name type="scientific">Thlaspi arvense</name>
    <name type="common">Field penny-cress</name>
    <dbReference type="NCBI Taxonomy" id="13288"/>
    <lineage>
        <taxon>Eukaryota</taxon>
        <taxon>Viridiplantae</taxon>
        <taxon>Streptophyta</taxon>
        <taxon>Embryophyta</taxon>
        <taxon>Tracheophyta</taxon>
        <taxon>Spermatophyta</taxon>
        <taxon>Magnoliopsida</taxon>
        <taxon>eudicotyledons</taxon>
        <taxon>Gunneridae</taxon>
        <taxon>Pentapetalae</taxon>
        <taxon>rosids</taxon>
        <taxon>malvids</taxon>
        <taxon>Brassicales</taxon>
        <taxon>Brassicaceae</taxon>
        <taxon>Thlaspideae</taxon>
        <taxon>Thlaspi</taxon>
    </lineage>
</organism>
<dbReference type="AlphaFoldDB" id="A0AAU9S3V7"/>
<evidence type="ECO:0000313" key="9">
    <source>
        <dbReference type="EMBL" id="CAH2059253.1"/>
    </source>
</evidence>
<dbReference type="InterPro" id="IPR022003">
    <property type="entry name" value="RST"/>
</dbReference>
<evidence type="ECO:0000256" key="1">
    <source>
        <dbReference type="ARBA" id="ARBA00004123"/>
    </source>
</evidence>
<dbReference type="SUPFAM" id="SSF56399">
    <property type="entry name" value="ADP-ribosylation"/>
    <property type="match status" value="1"/>
</dbReference>
<evidence type="ECO:0000259" key="6">
    <source>
        <dbReference type="PROSITE" id="PS50918"/>
    </source>
</evidence>
<feature type="domain" description="RST" evidence="8">
    <location>
        <begin position="560"/>
        <end position="632"/>
    </location>
</feature>
<evidence type="ECO:0000259" key="8">
    <source>
        <dbReference type="PROSITE" id="PS51879"/>
    </source>
</evidence>
<evidence type="ECO:0000313" key="10">
    <source>
        <dbReference type="Proteomes" id="UP000836841"/>
    </source>
</evidence>
<dbReference type="InterPro" id="IPR012317">
    <property type="entry name" value="Poly(ADP-ribose)pol_cat_dom"/>
</dbReference>
<accession>A0AAU9S3V7</accession>
<feature type="domain" description="PARP catalytic" evidence="7">
    <location>
        <begin position="316"/>
        <end position="536"/>
    </location>
</feature>
<evidence type="ECO:0000256" key="2">
    <source>
        <dbReference type="ARBA" id="ARBA00022473"/>
    </source>
</evidence>
<dbReference type="GO" id="GO:0003950">
    <property type="term" value="F:NAD+ poly-ADP-ribosyltransferase activity"/>
    <property type="evidence" value="ECO:0007669"/>
    <property type="project" value="InterPro"/>
</dbReference>
<dbReference type="Pfam" id="PF12174">
    <property type="entry name" value="RST"/>
    <property type="match status" value="1"/>
</dbReference>
<dbReference type="Pfam" id="PF23467">
    <property type="entry name" value="WWE_5"/>
    <property type="match status" value="1"/>
</dbReference>
<evidence type="ECO:0000256" key="3">
    <source>
        <dbReference type="ARBA" id="ARBA00023016"/>
    </source>
</evidence>
<protein>
    <recommendedName>
        <fullName evidence="11">PARP</fullName>
    </recommendedName>
</protein>
<dbReference type="PROSITE" id="PS51879">
    <property type="entry name" value="RST"/>
    <property type="match status" value="1"/>
</dbReference>
<feature type="domain" description="WWE" evidence="6">
    <location>
        <begin position="146"/>
        <end position="235"/>
    </location>
</feature>
<evidence type="ECO:0000256" key="4">
    <source>
        <dbReference type="ARBA" id="ARBA00023242"/>
    </source>
</evidence>
<dbReference type="GO" id="GO:0005634">
    <property type="term" value="C:nucleus"/>
    <property type="evidence" value="ECO:0007669"/>
    <property type="project" value="UniProtKB-SubCell"/>
</dbReference>
<dbReference type="Gene3D" id="3.90.228.10">
    <property type="match status" value="1"/>
</dbReference>
<dbReference type="InterPro" id="IPR057823">
    <property type="entry name" value="WWE_RCD1"/>
</dbReference>
<gene>
    <name evidence="9" type="ORF">TAV2_LOCUS14509</name>
</gene>
<dbReference type="EMBL" id="OU466860">
    <property type="protein sequence ID" value="CAH2059253.1"/>
    <property type="molecule type" value="Genomic_DNA"/>
</dbReference>
<keyword evidence="10" id="KW-1185">Reference proteome</keyword>
<reference evidence="9 10" key="1">
    <citation type="submission" date="2022-03" db="EMBL/GenBank/DDBJ databases">
        <authorList>
            <person name="Nunn A."/>
            <person name="Chopra R."/>
            <person name="Nunn A."/>
            <person name="Contreras Garrido A."/>
        </authorList>
    </citation>
    <scope>NUCLEOTIDE SEQUENCE [LARGE SCALE GENOMIC DNA]</scope>
</reference>
<proteinExistence type="predicted"/>
<dbReference type="InterPro" id="IPR004170">
    <property type="entry name" value="WWE_dom"/>
</dbReference>